<dbReference type="InterPro" id="IPR011723">
    <property type="entry name" value="Znf/thioredoxin_put"/>
</dbReference>
<keyword evidence="5" id="KW-1185">Reference proteome</keyword>
<evidence type="ECO:0000256" key="1">
    <source>
        <dbReference type="SAM" id="MobiDB-lite"/>
    </source>
</evidence>
<organism evidence="4 5">
    <name type="scientific">Tepidiphilus baoligensis</name>
    <dbReference type="NCBI Taxonomy" id="2698687"/>
    <lineage>
        <taxon>Bacteria</taxon>
        <taxon>Pseudomonadati</taxon>
        <taxon>Pseudomonadota</taxon>
        <taxon>Hydrogenophilia</taxon>
        <taxon>Hydrogenophilales</taxon>
        <taxon>Hydrogenophilaceae</taxon>
        <taxon>Tepidiphilus</taxon>
    </lineage>
</organism>
<dbReference type="Pfam" id="PF11906">
    <property type="entry name" value="DUF3426"/>
    <property type="match status" value="1"/>
</dbReference>
<evidence type="ECO:0000256" key="2">
    <source>
        <dbReference type="SAM" id="Phobius"/>
    </source>
</evidence>
<protein>
    <submittedName>
        <fullName evidence="4">DUF3426 domain-containing protein</fullName>
    </submittedName>
</protein>
<keyword evidence="2" id="KW-0812">Transmembrane</keyword>
<sequence>MTSLLRVRCPHCRTVFRIDPAKLERAQGWARCGHCFEPFDTKKHALDVPDAASAAEGSSQRLDFDRLLHTPAPPTPDLSLPELDRPTVFSPTRAEPALGQPSAPQQSRDEITPKANDAARATREDHTFSDEPLLREPPLVPTTFPFERESRHVSPLAVFAALLLLLLALGQVAYLWRQEWIQRFPLTFAYWERICQELGCTVTPPLDTRTLVIEHSELIRESAPGRWTLGFTLRNRASHPTPWPTLELTLKDATGRVLVRRHILPSEWGAEKPYFPPNERIERTLALETFEAGIVGYELKLIQG</sequence>
<evidence type="ECO:0000259" key="3">
    <source>
        <dbReference type="Pfam" id="PF13719"/>
    </source>
</evidence>
<feature type="domain" description="Zinc finger/thioredoxin putative" evidence="3">
    <location>
        <begin position="5"/>
        <end position="40"/>
    </location>
</feature>
<dbReference type="Proteomes" id="UP000669605">
    <property type="component" value="Unassembled WGS sequence"/>
</dbReference>
<reference evidence="4 5" key="1">
    <citation type="journal article" date="2020" name="Curr. Microbiol.">
        <title>Tepidiphilus baoligensis sp. nov., a Novel Bacterium of the Family Hydrogenophilaceae Isolated from an Oil Reservoir.</title>
        <authorList>
            <person name="Zhang X."/>
            <person name="Wang G."/>
            <person name="Ma X."/>
            <person name="Yu J."/>
            <person name="You J."/>
            <person name="Xue Y."/>
            <person name="Ma Y."/>
        </authorList>
    </citation>
    <scope>NUCLEOTIDE SEQUENCE [LARGE SCALE GENOMIC DNA]</scope>
    <source>
        <strain evidence="4 5">B18-69</strain>
    </source>
</reference>
<dbReference type="NCBIfam" id="TIGR02098">
    <property type="entry name" value="MJ0042_CXXC"/>
    <property type="match status" value="1"/>
</dbReference>
<evidence type="ECO:0000313" key="5">
    <source>
        <dbReference type="Proteomes" id="UP000669605"/>
    </source>
</evidence>
<gene>
    <name evidence="4" type="ORF">GV368_04630</name>
</gene>
<keyword evidence="2" id="KW-1133">Transmembrane helix</keyword>
<keyword evidence="2" id="KW-0472">Membrane</keyword>
<feature type="transmembrane region" description="Helical" evidence="2">
    <location>
        <begin position="156"/>
        <end position="176"/>
    </location>
</feature>
<dbReference type="Pfam" id="PF13719">
    <property type="entry name" value="Zn_ribbon_5"/>
    <property type="match status" value="1"/>
</dbReference>
<dbReference type="RefSeq" id="WP_169115658.1">
    <property type="nucleotide sequence ID" value="NZ_JAAAUB010000004.1"/>
</dbReference>
<evidence type="ECO:0000313" key="4">
    <source>
        <dbReference type="EMBL" id="NMH16401.1"/>
    </source>
</evidence>
<name>A0ABX1QKE0_9PROT</name>
<proteinExistence type="predicted"/>
<dbReference type="EMBL" id="JAAAUB010000004">
    <property type="protein sequence ID" value="NMH16401.1"/>
    <property type="molecule type" value="Genomic_DNA"/>
</dbReference>
<feature type="region of interest" description="Disordered" evidence="1">
    <location>
        <begin position="66"/>
        <end position="134"/>
    </location>
</feature>
<feature type="compositionally biased region" description="Basic and acidic residues" evidence="1">
    <location>
        <begin position="120"/>
        <end position="134"/>
    </location>
</feature>
<accession>A0ABX1QKE0</accession>
<dbReference type="InterPro" id="IPR021834">
    <property type="entry name" value="DUF3426"/>
</dbReference>
<comment type="caution">
    <text evidence="4">The sequence shown here is derived from an EMBL/GenBank/DDBJ whole genome shotgun (WGS) entry which is preliminary data.</text>
</comment>